<feature type="domain" description="Xaa-Pro dipeptidyl-peptidase C-terminal" evidence="3">
    <location>
        <begin position="361"/>
        <end position="632"/>
    </location>
</feature>
<keyword evidence="2" id="KW-0732">Signal</keyword>
<dbReference type="SMART" id="SM00939">
    <property type="entry name" value="PepX_C"/>
    <property type="match status" value="1"/>
</dbReference>
<dbReference type="EMBL" id="JAIQZJ010000007">
    <property type="protein sequence ID" value="MBZ5739009.1"/>
    <property type="molecule type" value="Genomic_DNA"/>
</dbReference>
<sequence length="636" mass="67249">MTHRKGSGRIASRLAAVLVSGTLLSPLPALASAGPTHAAAAHVTQQKSGWTARPADYPGTVTRTDLAIPMSDGVVLRGDLVLPADADGAPVDGRFPVIVTITAYNKSSGNVSGGLTGAAPDYLVERGYAHLTVDARGTGSSEGQWAAFSRREDKDAGEIVEWAASKQRPWSDGKVGMNGPSYLGMSQIFAAGSQPKGLKAIFPQVPAADVYRDVVASGGQIDVGFIPLWLGLVTGTSVIPPAVTATDPESGFGALVSHLTAAGTFTIPLMLKALLGGDEAYDGKFYRDRSPGRVIGKVQVPTFLVGGEFDIFQRGTPLLFENLQQRGVPVKMIIGPWDHLEGSAASDIDQAGYGTLDELQLRWFDRYVKGIKDPTLDSDIAPITSYEQGSGDWTHADSWMGDQHAESFRLTGAARAGGGIGTLTEGDPDQHVEAGTAYVPPVPVSGLCTRSTNQWTAGLPEAALADLPCWSDNAPNDKTGVVFQTDPLDHTVRLRGPINARLYTSSLSGDGLLSVSVSDVAPDGTVTRLTGGWQTIAQRKLDKRRSRYLDGQLIQPYHPFTRASKQPLASGEVAPVDVEIFPTAAELAPGHRLRIAIQAFDVPHLSPTVQDLPSTLTGLTIHNSDTYPSVLTIPGL</sequence>
<dbReference type="InterPro" id="IPR005674">
    <property type="entry name" value="CocE/Ser_esterase"/>
</dbReference>
<dbReference type="NCBIfam" id="TIGR00976">
    <property type="entry name" value="CocE_NonD"/>
    <property type="match status" value="1"/>
</dbReference>
<dbReference type="InterPro" id="IPR000383">
    <property type="entry name" value="Xaa-Pro-like_dom"/>
</dbReference>
<keyword evidence="1 4" id="KW-0378">Hydrolase</keyword>
<keyword evidence="5" id="KW-1185">Reference proteome</keyword>
<evidence type="ECO:0000313" key="4">
    <source>
        <dbReference type="EMBL" id="MBZ5739009.1"/>
    </source>
</evidence>
<dbReference type="GO" id="GO:0016787">
    <property type="term" value="F:hydrolase activity"/>
    <property type="evidence" value="ECO:0007669"/>
    <property type="project" value="UniProtKB-KW"/>
</dbReference>
<dbReference type="Pfam" id="PF02129">
    <property type="entry name" value="Peptidase_S15"/>
    <property type="match status" value="1"/>
</dbReference>
<evidence type="ECO:0000256" key="2">
    <source>
        <dbReference type="SAM" id="SignalP"/>
    </source>
</evidence>
<evidence type="ECO:0000313" key="5">
    <source>
        <dbReference type="Proteomes" id="UP000780875"/>
    </source>
</evidence>
<dbReference type="SUPFAM" id="SSF49785">
    <property type="entry name" value="Galactose-binding domain-like"/>
    <property type="match status" value="1"/>
</dbReference>
<dbReference type="InterPro" id="IPR013736">
    <property type="entry name" value="Xaa-Pro_dipept_C"/>
</dbReference>
<dbReference type="SUPFAM" id="SSF53474">
    <property type="entry name" value="alpha/beta-Hydrolases"/>
    <property type="match status" value="1"/>
</dbReference>
<dbReference type="Proteomes" id="UP000780875">
    <property type="component" value="Unassembled WGS sequence"/>
</dbReference>
<reference evidence="4 5" key="1">
    <citation type="submission" date="2021-09" db="EMBL/GenBank/DDBJ databases">
        <title>Whole genome sequence of Nocardioides sp. GBK3QG-3.</title>
        <authorList>
            <person name="Tuo L."/>
        </authorList>
    </citation>
    <scope>NUCLEOTIDE SEQUENCE [LARGE SCALE GENOMIC DNA]</scope>
    <source>
        <strain evidence="4 5">GBK3QG-3</strain>
    </source>
</reference>
<dbReference type="Gene3D" id="1.10.3020.10">
    <property type="entry name" value="alpha-amino acid ester hydrolase ( Helical cap domain)"/>
    <property type="match status" value="1"/>
</dbReference>
<dbReference type="Gene3D" id="3.40.50.1820">
    <property type="entry name" value="alpha/beta hydrolase"/>
    <property type="match status" value="1"/>
</dbReference>
<protein>
    <submittedName>
        <fullName evidence="4">CocE/NonD family hydrolase</fullName>
    </submittedName>
</protein>
<feature type="chain" id="PRO_5046583310" evidence="2">
    <location>
        <begin position="32"/>
        <end position="636"/>
    </location>
</feature>
<organism evidence="4 5">
    <name type="scientific">Nocardioides mangrovi</name>
    <dbReference type="NCBI Taxonomy" id="2874580"/>
    <lineage>
        <taxon>Bacteria</taxon>
        <taxon>Bacillati</taxon>
        <taxon>Actinomycetota</taxon>
        <taxon>Actinomycetes</taxon>
        <taxon>Propionibacteriales</taxon>
        <taxon>Nocardioidaceae</taxon>
        <taxon>Nocardioides</taxon>
    </lineage>
</organism>
<feature type="signal peptide" evidence="2">
    <location>
        <begin position="1"/>
        <end position="31"/>
    </location>
</feature>
<name>A0ABS7UDD7_9ACTN</name>
<accession>A0ABS7UDD7</accession>
<dbReference type="PANTHER" id="PTHR43056:SF10">
    <property type="entry name" value="COCE_NOND FAMILY, PUTATIVE (AFU_ORTHOLOGUE AFUA_7G00600)-RELATED"/>
    <property type="match status" value="1"/>
</dbReference>
<dbReference type="InterPro" id="IPR050585">
    <property type="entry name" value="Xaa-Pro_dipeptidyl-ppase/CocE"/>
</dbReference>
<evidence type="ECO:0000256" key="1">
    <source>
        <dbReference type="ARBA" id="ARBA00022801"/>
    </source>
</evidence>
<dbReference type="Gene3D" id="2.60.120.260">
    <property type="entry name" value="Galactose-binding domain-like"/>
    <property type="match status" value="1"/>
</dbReference>
<proteinExistence type="predicted"/>
<comment type="caution">
    <text evidence="4">The sequence shown here is derived from an EMBL/GenBank/DDBJ whole genome shotgun (WGS) entry which is preliminary data.</text>
</comment>
<gene>
    <name evidence="4" type="ORF">K8U61_12600</name>
</gene>
<dbReference type="InterPro" id="IPR008979">
    <property type="entry name" value="Galactose-bd-like_sf"/>
</dbReference>
<dbReference type="RefSeq" id="WP_224123383.1">
    <property type="nucleotide sequence ID" value="NZ_JAIQZJ010000007.1"/>
</dbReference>
<evidence type="ECO:0000259" key="3">
    <source>
        <dbReference type="SMART" id="SM00939"/>
    </source>
</evidence>
<dbReference type="Pfam" id="PF08530">
    <property type="entry name" value="PepX_C"/>
    <property type="match status" value="1"/>
</dbReference>
<dbReference type="PANTHER" id="PTHR43056">
    <property type="entry name" value="PEPTIDASE S9 PROLYL OLIGOPEPTIDASE"/>
    <property type="match status" value="1"/>
</dbReference>
<dbReference type="InterPro" id="IPR029058">
    <property type="entry name" value="AB_hydrolase_fold"/>
</dbReference>